<organism evidence="1 2">
    <name type="scientific">Hebeloma cylindrosporum</name>
    <dbReference type="NCBI Taxonomy" id="76867"/>
    <lineage>
        <taxon>Eukaryota</taxon>
        <taxon>Fungi</taxon>
        <taxon>Dikarya</taxon>
        <taxon>Basidiomycota</taxon>
        <taxon>Agaricomycotina</taxon>
        <taxon>Agaricomycetes</taxon>
        <taxon>Agaricomycetidae</taxon>
        <taxon>Agaricales</taxon>
        <taxon>Agaricineae</taxon>
        <taxon>Hymenogastraceae</taxon>
        <taxon>Hebeloma</taxon>
    </lineage>
</organism>
<proteinExistence type="predicted"/>
<dbReference type="AlphaFoldDB" id="A0A0C3BSW2"/>
<name>A0A0C3BSW2_HEBCY</name>
<dbReference type="EMBL" id="KN831829">
    <property type="protein sequence ID" value="KIM35144.1"/>
    <property type="molecule type" value="Genomic_DNA"/>
</dbReference>
<gene>
    <name evidence="1" type="ORF">M413DRAFT_449897</name>
</gene>
<reference evidence="1 2" key="1">
    <citation type="submission" date="2014-04" db="EMBL/GenBank/DDBJ databases">
        <authorList>
            <consortium name="DOE Joint Genome Institute"/>
            <person name="Kuo A."/>
            <person name="Gay G."/>
            <person name="Dore J."/>
            <person name="Kohler A."/>
            <person name="Nagy L.G."/>
            <person name="Floudas D."/>
            <person name="Copeland A."/>
            <person name="Barry K.W."/>
            <person name="Cichocki N."/>
            <person name="Veneault-Fourrey C."/>
            <person name="LaButti K."/>
            <person name="Lindquist E.A."/>
            <person name="Lipzen A."/>
            <person name="Lundell T."/>
            <person name="Morin E."/>
            <person name="Murat C."/>
            <person name="Sun H."/>
            <person name="Tunlid A."/>
            <person name="Henrissat B."/>
            <person name="Grigoriev I.V."/>
            <person name="Hibbett D.S."/>
            <person name="Martin F."/>
            <person name="Nordberg H.P."/>
            <person name="Cantor M.N."/>
            <person name="Hua S.X."/>
        </authorList>
    </citation>
    <scope>NUCLEOTIDE SEQUENCE [LARGE SCALE GENOMIC DNA]</scope>
    <source>
        <strain evidence="2">h7</strain>
    </source>
</reference>
<dbReference type="Proteomes" id="UP000053424">
    <property type="component" value="Unassembled WGS sequence"/>
</dbReference>
<keyword evidence="2" id="KW-1185">Reference proteome</keyword>
<protein>
    <submittedName>
        <fullName evidence="1">Uncharacterized protein</fullName>
    </submittedName>
</protein>
<dbReference type="HOGENOM" id="CLU_3087489_0_0_1"/>
<accession>A0A0C3BSW2</accession>
<evidence type="ECO:0000313" key="1">
    <source>
        <dbReference type="EMBL" id="KIM35144.1"/>
    </source>
</evidence>
<sequence length="52" mass="5575">MGLFSIANGLYWLLTHPIPYESLGLDLHQFVSSCESNSYGDNSSPKDKGGGA</sequence>
<evidence type="ECO:0000313" key="2">
    <source>
        <dbReference type="Proteomes" id="UP000053424"/>
    </source>
</evidence>
<reference evidence="2" key="2">
    <citation type="submission" date="2015-01" db="EMBL/GenBank/DDBJ databases">
        <title>Evolutionary Origins and Diversification of the Mycorrhizal Mutualists.</title>
        <authorList>
            <consortium name="DOE Joint Genome Institute"/>
            <consortium name="Mycorrhizal Genomics Consortium"/>
            <person name="Kohler A."/>
            <person name="Kuo A."/>
            <person name="Nagy L.G."/>
            <person name="Floudas D."/>
            <person name="Copeland A."/>
            <person name="Barry K.W."/>
            <person name="Cichocki N."/>
            <person name="Veneault-Fourrey C."/>
            <person name="LaButti K."/>
            <person name="Lindquist E.A."/>
            <person name="Lipzen A."/>
            <person name="Lundell T."/>
            <person name="Morin E."/>
            <person name="Murat C."/>
            <person name="Riley R."/>
            <person name="Ohm R."/>
            <person name="Sun H."/>
            <person name="Tunlid A."/>
            <person name="Henrissat B."/>
            <person name="Grigoriev I.V."/>
            <person name="Hibbett D.S."/>
            <person name="Martin F."/>
        </authorList>
    </citation>
    <scope>NUCLEOTIDE SEQUENCE [LARGE SCALE GENOMIC DNA]</scope>
    <source>
        <strain evidence="2">h7</strain>
    </source>
</reference>